<protein>
    <submittedName>
        <fullName evidence="2">Uncharacterized protein</fullName>
    </submittedName>
</protein>
<name>A0A8S1NWS8_PARPR</name>
<gene>
    <name evidence="2" type="ORF">PPRIM_AZ9-3.1.T0960003</name>
</gene>
<dbReference type="AlphaFoldDB" id="A0A8S1NWS8"/>
<sequence length="221" mass="25621">MIPSTEKFKQGRFKGFKQLIKILNQSQIQQYQKTLLFSNIYKGINCQVTEGGKVVECTGSSIYYCLCKKAIPKAEKILFAFQILSLTSNNFIGIGFRDIISKNNYSPVGAGSYMIRQDGCTYSHHNKDVNVKQLSFTFTTNDIIIMEVSIEHNYVECTRQNNLLTTTVTIKSKEFLITKFVLIYISLFQFIQDFTLTLSIFRDIYLKSFKYQNRFFILMLN</sequence>
<keyword evidence="1" id="KW-1133">Transmembrane helix</keyword>
<keyword evidence="1" id="KW-0472">Membrane</keyword>
<keyword evidence="3" id="KW-1185">Reference proteome</keyword>
<accession>A0A8S1NWS8</accession>
<evidence type="ECO:0000313" key="2">
    <source>
        <dbReference type="EMBL" id="CAD8094406.1"/>
    </source>
</evidence>
<comment type="caution">
    <text evidence="2">The sequence shown here is derived from an EMBL/GenBank/DDBJ whole genome shotgun (WGS) entry which is preliminary data.</text>
</comment>
<proteinExistence type="predicted"/>
<reference evidence="2" key="1">
    <citation type="submission" date="2021-01" db="EMBL/GenBank/DDBJ databases">
        <authorList>
            <consortium name="Genoscope - CEA"/>
            <person name="William W."/>
        </authorList>
    </citation>
    <scope>NUCLEOTIDE SEQUENCE</scope>
</reference>
<evidence type="ECO:0000256" key="1">
    <source>
        <dbReference type="SAM" id="Phobius"/>
    </source>
</evidence>
<dbReference type="EMBL" id="CAJJDM010000099">
    <property type="protein sequence ID" value="CAD8094406.1"/>
    <property type="molecule type" value="Genomic_DNA"/>
</dbReference>
<keyword evidence="1" id="KW-0812">Transmembrane</keyword>
<feature type="transmembrane region" description="Helical" evidence="1">
    <location>
        <begin position="181"/>
        <end position="201"/>
    </location>
</feature>
<dbReference type="Proteomes" id="UP000688137">
    <property type="component" value="Unassembled WGS sequence"/>
</dbReference>
<organism evidence="2 3">
    <name type="scientific">Paramecium primaurelia</name>
    <dbReference type="NCBI Taxonomy" id="5886"/>
    <lineage>
        <taxon>Eukaryota</taxon>
        <taxon>Sar</taxon>
        <taxon>Alveolata</taxon>
        <taxon>Ciliophora</taxon>
        <taxon>Intramacronucleata</taxon>
        <taxon>Oligohymenophorea</taxon>
        <taxon>Peniculida</taxon>
        <taxon>Parameciidae</taxon>
        <taxon>Paramecium</taxon>
    </lineage>
</organism>
<evidence type="ECO:0000313" key="3">
    <source>
        <dbReference type="Proteomes" id="UP000688137"/>
    </source>
</evidence>